<name>A0A511QXT1_9VIBR</name>
<sequence>MKTVFKLAVVASSVLLAACGGSDSDNSPSLNDFDVDFQSFNYVSTGVSLEAEYNVEPFSQEVTLFDGSVYGIVTNTSLLIQYEGEELPSYKVEVALKDANTDTVLDEQDLNVSSTSDDKLVFAIGDQNNAISDPPRLVILDEPDDEVADGNVALYVMNLRDTSSTATAYSIKIDGTEIYSGLTQGALSPVIEVAENTDVLITVTDNNGSQDCNITNVNWSTDDEWIVVFDKASLNQCYAPKAID</sequence>
<feature type="signal peptide" evidence="1">
    <location>
        <begin position="1"/>
        <end position="17"/>
    </location>
</feature>
<evidence type="ECO:0000256" key="1">
    <source>
        <dbReference type="SAM" id="SignalP"/>
    </source>
</evidence>
<keyword evidence="1" id="KW-0732">Signal</keyword>
<dbReference type="RefSeq" id="WP_119008252.1">
    <property type="nucleotide sequence ID" value="NZ_BJXK01000021.1"/>
</dbReference>
<evidence type="ECO:0000313" key="3">
    <source>
        <dbReference type="Proteomes" id="UP000321113"/>
    </source>
</evidence>
<dbReference type="Proteomes" id="UP000321113">
    <property type="component" value="Unassembled WGS sequence"/>
</dbReference>
<organism evidence="2 3">
    <name type="scientific">Vibrio superstes NBRC 103154</name>
    <dbReference type="NCBI Taxonomy" id="1219062"/>
    <lineage>
        <taxon>Bacteria</taxon>
        <taxon>Pseudomonadati</taxon>
        <taxon>Pseudomonadota</taxon>
        <taxon>Gammaproteobacteria</taxon>
        <taxon>Vibrionales</taxon>
        <taxon>Vibrionaceae</taxon>
        <taxon>Vibrio</taxon>
    </lineage>
</organism>
<comment type="caution">
    <text evidence="2">The sequence shown here is derived from an EMBL/GenBank/DDBJ whole genome shotgun (WGS) entry which is preliminary data.</text>
</comment>
<protein>
    <recommendedName>
        <fullName evidence="4">Lipoprotein</fullName>
    </recommendedName>
</protein>
<reference evidence="2 3" key="1">
    <citation type="submission" date="2019-07" db="EMBL/GenBank/DDBJ databases">
        <title>Whole genome shotgun sequence of Vibrio superstes NBRC 103154.</title>
        <authorList>
            <person name="Hosoyama A."/>
            <person name="Uohara A."/>
            <person name="Ohji S."/>
            <person name="Ichikawa N."/>
        </authorList>
    </citation>
    <scope>NUCLEOTIDE SEQUENCE [LARGE SCALE GENOMIC DNA]</scope>
    <source>
        <strain evidence="2 3">NBRC 103154</strain>
    </source>
</reference>
<evidence type="ECO:0000313" key="2">
    <source>
        <dbReference type="EMBL" id="GEM81342.1"/>
    </source>
</evidence>
<dbReference type="PROSITE" id="PS51257">
    <property type="entry name" value="PROKAR_LIPOPROTEIN"/>
    <property type="match status" value="1"/>
</dbReference>
<evidence type="ECO:0008006" key="4">
    <source>
        <dbReference type="Google" id="ProtNLM"/>
    </source>
</evidence>
<feature type="chain" id="PRO_5021972403" description="Lipoprotein" evidence="1">
    <location>
        <begin position="18"/>
        <end position="244"/>
    </location>
</feature>
<gene>
    <name evidence="2" type="ORF">VSU01S_35870</name>
</gene>
<dbReference type="OrthoDB" id="9895591at2"/>
<accession>A0A511QXT1</accession>
<dbReference type="AlphaFoldDB" id="A0A511QXT1"/>
<keyword evidence="3" id="KW-1185">Reference proteome</keyword>
<dbReference type="EMBL" id="BJXK01000021">
    <property type="protein sequence ID" value="GEM81342.1"/>
    <property type="molecule type" value="Genomic_DNA"/>
</dbReference>
<proteinExistence type="predicted"/>